<evidence type="ECO:0000313" key="23">
    <source>
        <dbReference type="Proteomes" id="UP000245956"/>
    </source>
</evidence>
<evidence type="ECO:0000256" key="17">
    <source>
        <dbReference type="PIRSR" id="PIRSR627057-2"/>
    </source>
</evidence>
<evidence type="ECO:0000256" key="4">
    <source>
        <dbReference type="ARBA" id="ARBA00022670"/>
    </source>
</evidence>
<dbReference type="Pfam" id="PF16491">
    <property type="entry name" value="Peptidase_M48_N"/>
    <property type="match status" value="1"/>
</dbReference>
<keyword evidence="11" id="KW-0482">Metalloprotease</keyword>
<dbReference type="InterPro" id="IPR001915">
    <property type="entry name" value="Peptidase_M48"/>
</dbReference>
<comment type="subcellular location">
    <subcellularLocation>
        <location evidence="1">Endoplasmic reticulum membrane</location>
        <topology evidence="1">Multi-pass membrane protein</topology>
    </subcellularLocation>
</comment>
<evidence type="ECO:0000256" key="5">
    <source>
        <dbReference type="ARBA" id="ARBA00022692"/>
    </source>
</evidence>
<dbReference type="Gene3D" id="3.30.2010.10">
    <property type="entry name" value="Metalloproteases ('zincins'), catalytic domain"/>
    <property type="match status" value="1"/>
</dbReference>
<evidence type="ECO:0000256" key="3">
    <source>
        <dbReference type="ARBA" id="ARBA00012336"/>
    </source>
</evidence>
<keyword evidence="7" id="KW-0378">Hydrolase</keyword>
<feature type="active site" description="Proton donor" evidence="16">
    <location>
        <position position="1217"/>
    </location>
</feature>
<feature type="region of interest" description="Disordered" evidence="18">
    <location>
        <begin position="402"/>
        <end position="501"/>
    </location>
</feature>
<feature type="transmembrane region" description="Helical" evidence="19">
    <location>
        <begin position="971"/>
        <end position="989"/>
    </location>
</feature>
<comment type="similarity">
    <text evidence="2">Belongs to the taxilin family.</text>
</comment>
<accession>A0A2U3E9S4</accession>
<dbReference type="GO" id="GO:0005789">
    <property type="term" value="C:endoplasmic reticulum membrane"/>
    <property type="evidence" value="ECO:0007669"/>
    <property type="project" value="UniProtKB-SubCell"/>
</dbReference>
<evidence type="ECO:0000256" key="18">
    <source>
        <dbReference type="SAM" id="MobiDB-lite"/>
    </source>
</evidence>
<evidence type="ECO:0000313" key="22">
    <source>
        <dbReference type="EMBL" id="PWI71252.1"/>
    </source>
</evidence>
<gene>
    <name evidence="22" type="ORF">PCL_12620</name>
</gene>
<keyword evidence="12 19" id="KW-0472">Membrane</keyword>
<dbReference type="GO" id="GO:0019905">
    <property type="term" value="F:syntaxin binding"/>
    <property type="evidence" value="ECO:0007669"/>
    <property type="project" value="InterPro"/>
</dbReference>
<evidence type="ECO:0000256" key="9">
    <source>
        <dbReference type="ARBA" id="ARBA00022833"/>
    </source>
</evidence>
<comment type="similarity">
    <text evidence="14">Belongs to the peptidase M48A family.</text>
</comment>
<comment type="caution">
    <text evidence="22">The sequence shown here is derived from an EMBL/GenBank/DDBJ whole genome shotgun (WGS) entry which is preliminary data.</text>
</comment>
<dbReference type="Proteomes" id="UP000245956">
    <property type="component" value="Unassembled WGS sequence"/>
</dbReference>
<feature type="active site" evidence="16">
    <location>
        <position position="1098"/>
    </location>
</feature>
<feature type="domain" description="Peptidase M48" evidence="20">
    <location>
        <begin position="1156"/>
        <end position="1268"/>
    </location>
</feature>
<evidence type="ECO:0000256" key="12">
    <source>
        <dbReference type="ARBA" id="ARBA00023136"/>
    </source>
</evidence>
<evidence type="ECO:0000259" key="20">
    <source>
        <dbReference type="Pfam" id="PF01435"/>
    </source>
</evidence>
<name>A0A2U3E9S4_PURLI</name>
<dbReference type="InterPro" id="IPR026183">
    <property type="entry name" value="Taxilin_fam"/>
</dbReference>
<feature type="compositionally biased region" description="Polar residues" evidence="18">
    <location>
        <begin position="1"/>
        <end position="11"/>
    </location>
</feature>
<reference evidence="22 23" key="1">
    <citation type="journal article" date="2016" name="Front. Microbiol.">
        <title>Genome and transcriptome sequences reveal the specific parasitism of the nematophagous Purpureocillium lilacinum 36-1.</title>
        <authorList>
            <person name="Xie J."/>
            <person name="Li S."/>
            <person name="Mo C."/>
            <person name="Xiao X."/>
            <person name="Peng D."/>
            <person name="Wang G."/>
            <person name="Xiao Y."/>
        </authorList>
    </citation>
    <scope>NUCLEOTIDE SEQUENCE [LARGE SCALE GENOMIC DNA]</scope>
    <source>
        <strain evidence="22 23">36-1</strain>
    </source>
</reference>
<evidence type="ECO:0000256" key="7">
    <source>
        <dbReference type="ARBA" id="ARBA00022801"/>
    </source>
</evidence>
<feature type="region of interest" description="Disordered" evidence="18">
    <location>
        <begin position="640"/>
        <end position="667"/>
    </location>
</feature>
<feature type="domain" description="Peptidase M48" evidence="20">
    <location>
        <begin position="1027"/>
        <end position="1121"/>
    </location>
</feature>
<comment type="catalytic activity">
    <reaction evidence="13">
        <text>Hydrolyzes the peptide bond -P2-(S-farnesyl or geranylgeranyl)C-P1'-P2'-P3'-COOH where P1' and P2' are amino acids with aliphatic side chains and P3' is any C-terminal residue.</text>
        <dbReference type="EC" id="3.4.24.84"/>
    </reaction>
</comment>
<feature type="domain" description="CAAX prenyl protease 1 N-terminal" evidence="21">
    <location>
        <begin position="840"/>
        <end position="1024"/>
    </location>
</feature>
<comment type="cofactor">
    <cofactor evidence="17">
        <name>Zn(2+)</name>
        <dbReference type="ChEBI" id="CHEBI:29105"/>
    </cofactor>
    <text evidence="17">Binds 1 zinc ion per subunit.</text>
</comment>
<evidence type="ECO:0000256" key="13">
    <source>
        <dbReference type="ARBA" id="ARBA00044456"/>
    </source>
</evidence>
<keyword evidence="5 19" id="KW-0812">Transmembrane</keyword>
<evidence type="ECO:0000256" key="14">
    <source>
        <dbReference type="ARBA" id="ARBA00060927"/>
    </source>
</evidence>
<feature type="region of interest" description="Disordered" evidence="18">
    <location>
        <begin position="1"/>
        <end position="63"/>
    </location>
</feature>
<evidence type="ECO:0000256" key="6">
    <source>
        <dbReference type="ARBA" id="ARBA00022723"/>
    </source>
</evidence>
<feature type="region of interest" description="Disordered" evidence="18">
    <location>
        <begin position="1275"/>
        <end position="1298"/>
    </location>
</feature>
<protein>
    <recommendedName>
        <fullName evidence="3">Ste24 endopeptidase</fullName>
        <ecNumber evidence="3">3.4.24.84</ecNumber>
    </recommendedName>
    <alternativeName>
        <fullName evidence="15">Prenyl protein-specific endoprotease 1</fullName>
    </alternativeName>
</protein>
<feature type="compositionally biased region" description="Acidic residues" evidence="18">
    <location>
        <begin position="431"/>
        <end position="459"/>
    </location>
</feature>
<keyword evidence="9 17" id="KW-0862">Zinc</keyword>
<dbReference type="Pfam" id="PF09728">
    <property type="entry name" value="Taxilin"/>
    <property type="match status" value="1"/>
</dbReference>
<dbReference type="FunFam" id="3.30.2010.10:FF:000002">
    <property type="entry name" value="CAAX prenyl protease"/>
    <property type="match status" value="1"/>
</dbReference>
<dbReference type="EC" id="3.4.24.84" evidence="3"/>
<evidence type="ECO:0000256" key="19">
    <source>
        <dbReference type="SAM" id="Phobius"/>
    </source>
</evidence>
<proteinExistence type="inferred from homology"/>
<evidence type="ECO:0000256" key="2">
    <source>
        <dbReference type="ARBA" id="ARBA00009550"/>
    </source>
</evidence>
<evidence type="ECO:0000256" key="1">
    <source>
        <dbReference type="ARBA" id="ARBA00004477"/>
    </source>
</evidence>
<feature type="binding site" evidence="17">
    <location>
        <position position="1213"/>
    </location>
    <ligand>
        <name>Zn(2+)</name>
        <dbReference type="ChEBI" id="CHEBI:29105"/>
        <note>catalytic</note>
    </ligand>
</feature>
<dbReference type="PANTHER" id="PTHR10120">
    <property type="entry name" value="CAAX PRENYL PROTEASE 1"/>
    <property type="match status" value="1"/>
</dbReference>
<evidence type="ECO:0000259" key="21">
    <source>
        <dbReference type="Pfam" id="PF16491"/>
    </source>
</evidence>
<evidence type="ECO:0000256" key="8">
    <source>
        <dbReference type="ARBA" id="ARBA00022824"/>
    </source>
</evidence>
<keyword evidence="10 19" id="KW-1133">Transmembrane helix</keyword>
<feature type="compositionally biased region" description="Low complexity" evidence="18">
    <location>
        <begin position="481"/>
        <end position="498"/>
    </location>
</feature>
<keyword evidence="6 17" id="KW-0479">Metal-binding</keyword>
<dbReference type="InterPro" id="IPR032456">
    <property type="entry name" value="Peptidase_M48_N"/>
</dbReference>
<dbReference type="GO" id="GO:0046872">
    <property type="term" value="F:metal ion binding"/>
    <property type="evidence" value="ECO:0007669"/>
    <property type="project" value="UniProtKB-KW"/>
</dbReference>
<feature type="binding site" evidence="17">
    <location>
        <position position="1097"/>
    </location>
    <ligand>
        <name>Zn(2+)</name>
        <dbReference type="ChEBI" id="CHEBI:29105"/>
        <note>catalytic</note>
    </ligand>
</feature>
<feature type="transmembrane region" description="Helical" evidence="19">
    <location>
        <begin position="995"/>
        <end position="1017"/>
    </location>
</feature>
<feature type="binding site" evidence="17">
    <location>
        <position position="1101"/>
    </location>
    <ligand>
        <name>Zn(2+)</name>
        <dbReference type="ChEBI" id="CHEBI:29105"/>
        <note>catalytic</note>
    </ligand>
</feature>
<dbReference type="EMBL" id="LCWV01000008">
    <property type="protein sequence ID" value="PWI71252.1"/>
    <property type="molecule type" value="Genomic_DNA"/>
</dbReference>
<dbReference type="Pfam" id="PF01435">
    <property type="entry name" value="Peptidase_M48"/>
    <property type="match status" value="2"/>
</dbReference>
<dbReference type="InterPro" id="IPR027057">
    <property type="entry name" value="CAXX_Prtase_1"/>
</dbReference>
<organism evidence="22 23">
    <name type="scientific">Purpureocillium lilacinum</name>
    <name type="common">Paecilomyces lilacinus</name>
    <dbReference type="NCBI Taxonomy" id="33203"/>
    <lineage>
        <taxon>Eukaryota</taxon>
        <taxon>Fungi</taxon>
        <taxon>Dikarya</taxon>
        <taxon>Ascomycota</taxon>
        <taxon>Pezizomycotina</taxon>
        <taxon>Sordariomycetes</taxon>
        <taxon>Hypocreomycetidae</taxon>
        <taxon>Hypocreales</taxon>
        <taxon>Ophiocordycipitaceae</taxon>
        <taxon>Purpureocillium</taxon>
    </lineage>
</organism>
<sequence>MPSSHSDSALTNGHDHAHPPPPATGKKAKGKKAMDSNEASRLLQARISQLEQDAAGEKDQELEIEREVKRANRDLMQQVAKMDDMQKIDHLTKRSSELLADMRRLDKENQKNKKRGDLLQKERDANRTELSKTVGLKEKLEKLCRELQRDNNKMKVSGRMVATEPFGRNLLTYCIQNEIKDLQTTQKRNNASWDDKFSSLLAKLEGYQEEKDTPRKQVVDMEVEELFRVRFKSFIEQYELRELHFHSLMRTKELEVQYHLARHEREKKNAEAEGNKARHLQAQVQAFTKTETELRNQLNVYVDKFKQVGSVAPRRSPGPLRSDTIQVEDTLNNSNDLFLSFRKEMEDMSKKGKRLEKENEALKRQKEATAANIIRMAEERQDWKKKVDAAEKKTEKLMSIIQQMQQQGRKVPPGMASAVESSYSNGQGGGDGEESDYSDEGDEEGLSEFDDDDTEEEAQPADQPARPVTPGAAHAAQMVSAAAATTTTTTTTTTATTTPGDVFDPVAALEQLRLLLRRYNENPLAMPDMVEQIRALFPGYRIPDTPPERLWEVVQLLLVQFAAARVIDRPSGVVEVRLNARRRQAGRIMHAVANAWGCPVLASCGGSMLWSSCELAYSLVLHKRGPKLAGRYFERIARGEHGGPPPSVPGLSARRAAPLKQRTRTPVRRPAARVRACPYFSPAHPTTETCLFTTQQGIFHSRPIPLDVVFVSTLARSVLLDLGGGRFDVAMMDFLQVREASIVPIDVPPAVAAMDVRASRRDLAFANALLLASFLAPAHGGHVNASYYLGKRSHANYQCPSSSLQRLARFLDRPLFPWKRLILGFSVGQYLFETFLTLRQYRVLQAPKPPAVLAREISQETFDKSQAYGRAKARFEIVSGLVAQLQNVAFIQFDVLPKMWAWTGDLLLRWAPARFSGEISHSIVFIFSFIVLQQALSLPTRLYHTFVLEESFGFNKQTPKLFVTDLIKTQALTAVFMPPILAAFLKIIQKTGSHFVFYLWIFTAGLQVFITTAYPVFIQPLFNKLSPLEDGELKTNVEALAAAHKFPLKELFVIDGSKRSAHSNAYFYGLPWKKHIVIYDTLIEKTETQEIIAILAHELGHWKLGHTTRLFGISQVCPLPIRLLSSPPSLPLVSCAWKRARTVRNTNAPSPQVHLLYIFSLFSIFINNASLYASFGFTDVRPIVIGFLLFSDALSPMDSVIKLLLNILSRRFEFEADDFAKRLGFRAELATSLIKIHAQNLSTMDADWVYASYHFSHPHLSERLKALDWKPSGEALTSAEKDKDQDGGAVKATGREEL</sequence>
<evidence type="ECO:0000256" key="15">
    <source>
        <dbReference type="ARBA" id="ARBA00083451"/>
    </source>
</evidence>
<evidence type="ECO:0000256" key="16">
    <source>
        <dbReference type="PIRSR" id="PIRSR627057-1"/>
    </source>
</evidence>
<dbReference type="GO" id="GO:0071586">
    <property type="term" value="P:CAAX-box protein processing"/>
    <property type="evidence" value="ECO:0007669"/>
    <property type="project" value="InterPro"/>
</dbReference>
<feature type="region of interest" description="Disordered" evidence="18">
    <location>
        <begin position="103"/>
        <end position="130"/>
    </location>
</feature>
<keyword evidence="8" id="KW-0256">Endoplasmic reticulum</keyword>
<evidence type="ECO:0000256" key="10">
    <source>
        <dbReference type="ARBA" id="ARBA00022989"/>
    </source>
</evidence>
<dbReference type="CDD" id="cd07343">
    <property type="entry name" value="M48A_Zmpste24p_like"/>
    <property type="match status" value="1"/>
</dbReference>
<dbReference type="GO" id="GO:0004222">
    <property type="term" value="F:metalloendopeptidase activity"/>
    <property type="evidence" value="ECO:0007669"/>
    <property type="project" value="InterPro"/>
</dbReference>
<keyword evidence="4 22" id="KW-0645">Protease</keyword>
<evidence type="ECO:0000256" key="11">
    <source>
        <dbReference type="ARBA" id="ARBA00023049"/>
    </source>
</evidence>